<dbReference type="SUPFAM" id="SSF46785">
    <property type="entry name" value="Winged helix' DNA-binding domain"/>
    <property type="match status" value="1"/>
</dbReference>
<dbReference type="GO" id="GO:0003677">
    <property type="term" value="F:DNA binding"/>
    <property type="evidence" value="ECO:0007669"/>
    <property type="project" value="UniProtKB-KW"/>
</dbReference>
<sequence>MEELEKQLQDNFLEECKIKAPKYIQLSNTFKSLISMGVLENGDQMPSFNELLMIIDVSKDTIEKAYKILKEEGYVISIRGKGTFVKEGLGNGKPKVLLIFNKMSSSKKKVYESFVATAKDKLDVNLLLHNGSLEHLEQIIIEQKNNYHYFAVFPIFNFANDLAIEKVIKLLPKNQLILLGKEVKNLTNSVIPSVYENFSEDIFEVLQQHIKSVIHFDKLHLVLAKDSNKSLHDIWSGFVRFCVHFNLAYDVSSTFERGKIKKNTLYIVAEDLDLTNIIKDTRDNNYQLGKDIAIISYNDSPLKEIVEGGITVISASFSEMGEITANQIINKKLEKVKVPFLMKRRNSF</sequence>
<dbReference type="SMART" id="SM00345">
    <property type="entry name" value="HTH_GNTR"/>
    <property type="match status" value="1"/>
</dbReference>
<dbReference type="InterPro" id="IPR036390">
    <property type="entry name" value="WH_DNA-bd_sf"/>
</dbReference>
<dbReference type="EMBL" id="CP034563">
    <property type="protein sequence ID" value="AZQ64955.1"/>
    <property type="molecule type" value="Genomic_DNA"/>
</dbReference>
<evidence type="ECO:0000256" key="3">
    <source>
        <dbReference type="ARBA" id="ARBA00023163"/>
    </source>
</evidence>
<accession>A0A3Q9FQ39</accession>
<dbReference type="Gene3D" id="1.10.10.10">
    <property type="entry name" value="Winged helix-like DNA-binding domain superfamily/Winged helix DNA-binding domain"/>
    <property type="match status" value="1"/>
</dbReference>
<dbReference type="PANTHER" id="PTHR38445:SF10">
    <property type="entry name" value="GNTR-FAMILY TRANSCRIPTIONAL REGULATOR"/>
    <property type="match status" value="1"/>
</dbReference>
<dbReference type="InterPro" id="IPR036388">
    <property type="entry name" value="WH-like_DNA-bd_sf"/>
</dbReference>
<dbReference type="CDD" id="cd07377">
    <property type="entry name" value="WHTH_GntR"/>
    <property type="match status" value="1"/>
</dbReference>
<feature type="domain" description="HTH gntR-type" evidence="4">
    <location>
        <begin position="20"/>
        <end position="88"/>
    </location>
</feature>
<dbReference type="PANTHER" id="PTHR38445">
    <property type="entry name" value="HTH-TYPE TRANSCRIPTIONAL REPRESSOR YTRA"/>
    <property type="match status" value="1"/>
</dbReference>
<evidence type="ECO:0000313" key="5">
    <source>
        <dbReference type="EMBL" id="AZQ64955.1"/>
    </source>
</evidence>
<dbReference type="OrthoDB" id="742238at2"/>
<dbReference type="InterPro" id="IPR000524">
    <property type="entry name" value="Tscrpt_reg_HTH_GntR"/>
</dbReference>
<dbReference type="Proteomes" id="UP000267268">
    <property type="component" value="Chromosome 2"/>
</dbReference>
<dbReference type="Pfam" id="PF00392">
    <property type="entry name" value="GntR"/>
    <property type="match status" value="1"/>
</dbReference>
<gene>
    <name evidence="5" type="ORF">EI427_22285</name>
</gene>
<proteinExistence type="predicted"/>
<keyword evidence="1" id="KW-0805">Transcription regulation</keyword>
<dbReference type="Gene3D" id="3.40.50.2300">
    <property type="match status" value="2"/>
</dbReference>
<evidence type="ECO:0000313" key="6">
    <source>
        <dbReference type="Proteomes" id="UP000267268"/>
    </source>
</evidence>
<name>A0A3Q9FQ39_9BACT</name>
<dbReference type="GO" id="GO:0003700">
    <property type="term" value="F:DNA-binding transcription factor activity"/>
    <property type="evidence" value="ECO:0007669"/>
    <property type="project" value="InterPro"/>
</dbReference>
<dbReference type="SUPFAM" id="SSF53822">
    <property type="entry name" value="Periplasmic binding protein-like I"/>
    <property type="match status" value="1"/>
</dbReference>
<dbReference type="PROSITE" id="PS50949">
    <property type="entry name" value="HTH_GNTR"/>
    <property type="match status" value="1"/>
</dbReference>
<dbReference type="InterPro" id="IPR028082">
    <property type="entry name" value="Peripla_BP_I"/>
</dbReference>
<evidence type="ECO:0000256" key="1">
    <source>
        <dbReference type="ARBA" id="ARBA00023015"/>
    </source>
</evidence>
<dbReference type="KEGG" id="fll:EI427_22285"/>
<keyword evidence="2" id="KW-0238">DNA-binding</keyword>
<keyword evidence="6" id="KW-1185">Reference proteome</keyword>
<evidence type="ECO:0000256" key="2">
    <source>
        <dbReference type="ARBA" id="ARBA00023125"/>
    </source>
</evidence>
<organism evidence="5 6">
    <name type="scientific">Flammeovirga pectinis</name>
    <dbReference type="NCBI Taxonomy" id="2494373"/>
    <lineage>
        <taxon>Bacteria</taxon>
        <taxon>Pseudomonadati</taxon>
        <taxon>Bacteroidota</taxon>
        <taxon>Cytophagia</taxon>
        <taxon>Cytophagales</taxon>
        <taxon>Flammeovirgaceae</taxon>
        <taxon>Flammeovirga</taxon>
    </lineage>
</organism>
<reference evidence="5 6" key="1">
    <citation type="submission" date="2018-12" db="EMBL/GenBank/DDBJ databases">
        <title>Flammeovirga pectinis sp. nov., isolated from the gut of the Korean scallop, Patinopecten yessoensis.</title>
        <authorList>
            <person name="Bae J.-W."/>
            <person name="Jeong Y.-S."/>
            <person name="Kang W."/>
        </authorList>
    </citation>
    <scope>NUCLEOTIDE SEQUENCE [LARGE SCALE GENOMIC DNA]</scope>
    <source>
        <strain evidence="5 6">L12M1</strain>
    </source>
</reference>
<keyword evidence="3" id="KW-0804">Transcription</keyword>
<dbReference type="AlphaFoldDB" id="A0A3Q9FQ39"/>
<evidence type="ECO:0000259" key="4">
    <source>
        <dbReference type="PROSITE" id="PS50949"/>
    </source>
</evidence>
<protein>
    <submittedName>
        <fullName evidence="5">GntR family transcriptional regulator</fullName>
    </submittedName>
</protein>